<dbReference type="Proteomes" id="UP000283880">
    <property type="component" value="Unassembled WGS sequence"/>
</dbReference>
<dbReference type="RefSeq" id="WP_007710292.1">
    <property type="nucleotide sequence ID" value="NZ_JAWRJJ010000107.1"/>
</dbReference>
<evidence type="ECO:0000256" key="1">
    <source>
        <dbReference type="SAM" id="MobiDB-lite"/>
    </source>
</evidence>
<feature type="signal peptide" evidence="2">
    <location>
        <begin position="1"/>
        <end position="22"/>
    </location>
</feature>
<feature type="region of interest" description="Disordered" evidence="1">
    <location>
        <begin position="26"/>
        <end position="47"/>
    </location>
</feature>
<dbReference type="EMBL" id="QSBM01000006">
    <property type="protein sequence ID" value="RGX29962.1"/>
    <property type="molecule type" value="Genomic_DNA"/>
</dbReference>
<keyword evidence="2" id="KW-0732">Signal</keyword>
<dbReference type="InterPro" id="IPR050490">
    <property type="entry name" value="Bact_solute-bd_prot1"/>
</dbReference>
<evidence type="ECO:0000256" key="2">
    <source>
        <dbReference type="SAM" id="SignalP"/>
    </source>
</evidence>
<protein>
    <submittedName>
        <fullName evidence="3">Sugar ABC transporter substrate-binding protein</fullName>
    </submittedName>
</protein>
<gene>
    <name evidence="3" type="ORF">DWV29_09660</name>
</gene>
<dbReference type="PANTHER" id="PTHR43649:SF12">
    <property type="entry name" value="DIACETYLCHITOBIOSE BINDING PROTEIN DASA"/>
    <property type="match status" value="1"/>
</dbReference>
<sequence>MKKTSKMAAAGVLAAMMALSLAACGGSSNSGAPAPAETQADGSVKTEGRTMKVLNPEEPGAEDALNKAMEAWAAEAGVTLDKMVISHDDQLTKFPSMAKNKDLPDLIQTTRLHQLYPEEFVDMSTVVDTSLFEESALKIVGKDYKSDKISGLPSQFTTTNFYYNKDAFAAAGVEAPTVENPWTWDELYENAAKIQAAGNIKYGFVADVSRARYDILMYANGGSLTVKDGDSFKVAVNSPANVSTLEQFVKANEDGVMPKAIWAGGSTDNPVEYFKNGDVAILLSGSWNYNSMTTDITKFEFGVMPSPKGTVSQAAIIGGSALAIPENAKNKDLAEEFVKWFFEEGNFKNYLQDDKGLSALKNVVYEPSDEGAAADYKILQEEVSYVTDTFMVDESSAWRTYKDNEYRDYIKRAVSGELSAKDALDSFAKELSESSGWSIAE</sequence>
<dbReference type="OrthoDB" id="383712at2"/>
<dbReference type="Pfam" id="PF01547">
    <property type="entry name" value="SBP_bac_1"/>
    <property type="match status" value="1"/>
</dbReference>
<accession>A0A413FGP2</accession>
<dbReference type="SUPFAM" id="SSF53850">
    <property type="entry name" value="Periplasmic binding protein-like II"/>
    <property type="match status" value="1"/>
</dbReference>
<dbReference type="CDD" id="cd13585">
    <property type="entry name" value="PBP2_TMBP_like"/>
    <property type="match status" value="1"/>
</dbReference>
<evidence type="ECO:0000313" key="4">
    <source>
        <dbReference type="Proteomes" id="UP000283880"/>
    </source>
</evidence>
<feature type="chain" id="PRO_5039582723" evidence="2">
    <location>
        <begin position="23"/>
        <end position="441"/>
    </location>
</feature>
<name>A0A413FGP2_9FIRM</name>
<dbReference type="InterPro" id="IPR006059">
    <property type="entry name" value="SBP"/>
</dbReference>
<organism evidence="3 4">
    <name type="scientific">Enterocloster asparagiformis</name>
    <dbReference type="NCBI Taxonomy" id="333367"/>
    <lineage>
        <taxon>Bacteria</taxon>
        <taxon>Bacillati</taxon>
        <taxon>Bacillota</taxon>
        <taxon>Clostridia</taxon>
        <taxon>Lachnospirales</taxon>
        <taxon>Lachnospiraceae</taxon>
        <taxon>Enterocloster</taxon>
    </lineage>
</organism>
<dbReference type="PROSITE" id="PS51257">
    <property type="entry name" value="PROKAR_LIPOPROTEIN"/>
    <property type="match status" value="1"/>
</dbReference>
<dbReference type="Gene3D" id="3.40.190.10">
    <property type="entry name" value="Periplasmic binding protein-like II"/>
    <property type="match status" value="1"/>
</dbReference>
<evidence type="ECO:0000313" key="3">
    <source>
        <dbReference type="EMBL" id="RGX29962.1"/>
    </source>
</evidence>
<comment type="caution">
    <text evidence="3">The sequence shown here is derived from an EMBL/GenBank/DDBJ whole genome shotgun (WGS) entry which is preliminary data.</text>
</comment>
<dbReference type="PANTHER" id="PTHR43649">
    <property type="entry name" value="ARABINOSE-BINDING PROTEIN-RELATED"/>
    <property type="match status" value="1"/>
</dbReference>
<reference evidence="3 4" key="1">
    <citation type="submission" date="2018-08" db="EMBL/GenBank/DDBJ databases">
        <title>A genome reference for cultivated species of the human gut microbiota.</title>
        <authorList>
            <person name="Zou Y."/>
            <person name="Xue W."/>
            <person name="Luo G."/>
        </authorList>
    </citation>
    <scope>NUCLEOTIDE SEQUENCE [LARGE SCALE GENOMIC DNA]</scope>
    <source>
        <strain evidence="3 4">AF04-15</strain>
    </source>
</reference>
<dbReference type="AlphaFoldDB" id="A0A413FGP2"/>
<proteinExistence type="predicted"/>